<dbReference type="Proteomes" id="UP000009081">
    <property type="component" value="Plasmid megaplasmid"/>
</dbReference>
<name>C5B3E8_METEA</name>
<accession>C5B3E8</accession>
<protein>
    <recommendedName>
        <fullName evidence="2">DotM C-terminal cytoplasmic domain-containing protein</fullName>
    </recommendedName>
</protein>
<sequence length="417" mass="46043">MADNRAPGNKGGDDGWLIAAIIVTTVSVIVLWHVFRKAIVYVKFGLDWLQIQAIALCRMLFGGELGPRGRELNDYLTGIFTGVWDANEVAFSDLVKVSNEVGYQTRVVMFLAIVGLAAYVARNMQGAGFVRVFSMVGVPVSKRPKAGVVRQMLPVFLGGVKVPTSGPSFMAYQAQHWRVVTPSVDWDPDAPDAPPAARHPLEWMRHYKVPLKKANGFDEASRGAAEKAFAMQCGDNWQGFAKAPLYAQAILVMCILQAKSSSNDRKVVAFKEAVACAYTDDGFVDGEAVRKVMEPYLADEKMAAEVNKRSAKYAFVNTVLLANLDRARQKGGVLAPAEFLWLRKVDRHAWYALNSLGRKAHHTEASGCIAHWMAERACRAPIAEPYVAPAIDALEKYLTEQSVADLDEWYDNQNKDD</sequence>
<organism evidence="3 4">
    <name type="scientific">Methylorubrum extorquens (strain ATCC 14718 / DSM 1338 / JCM 2805 / NCIMB 9133 / AM1)</name>
    <name type="common">Methylobacterium extorquens</name>
    <dbReference type="NCBI Taxonomy" id="272630"/>
    <lineage>
        <taxon>Bacteria</taxon>
        <taxon>Pseudomonadati</taxon>
        <taxon>Pseudomonadota</taxon>
        <taxon>Alphaproteobacteria</taxon>
        <taxon>Hyphomicrobiales</taxon>
        <taxon>Methylobacteriaceae</taxon>
        <taxon>Methylorubrum</taxon>
    </lineage>
</organism>
<keyword evidence="1" id="KW-1133">Transmembrane helix</keyword>
<keyword evidence="1" id="KW-0812">Transmembrane</keyword>
<dbReference type="HOGENOM" id="CLU_658570_0_0_5"/>
<reference evidence="3 4" key="1">
    <citation type="journal article" date="2009" name="PLoS ONE">
        <title>Methylobacterium genome sequences: a reference blueprint to investigate microbial metabolism of C1 compounds from natural and industrial sources.</title>
        <authorList>
            <person name="Vuilleumier S."/>
            <person name="Chistoserdova L."/>
            <person name="Lee M.-C."/>
            <person name="Bringel F."/>
            <person name="Lajus A."/>
            <person name="Zhou Y."/>
            <person name="Gourion B."/>
            <person name="Barbe V."/>
            <person name="Chang J."/>
            <person name="Cruveiller S."/>
            <person name="Dossat C."/>
            <person name="Gillett W."/>
            <person name="Gruffaz C."/>
            <person name="Haugen E."/>
            <person name="Hourcade E."/>
            <person name="Levy R."/>
            <person name="Mangenot S."/>
            <person name="Muller E."/>
            <person name="Nadalig T."/>
            <person name="Pagni M."/>
            <person name="Penny C."/>
            <person name="Peyraud R."/>
            <person name="Robinson D.G."/>
            <person name="Roche D."/>
            <person name="Rouy Z."/>
            <person name="Saenampechek C."/>
            <person name="Salvignol G."/>
            <person name="Vallenet D."/>
            <person name="Wu Z."/>
            <person name="Marx C.J."/>
            <person name="Vorholt J.A."/>
            <person name="Olson M.V."/>
            <person name="Kaul R."/>
            <person name="Weissenbach J."/>
            <person name="Medigue C."/>
            <person name="Lidstrom M.E."/>
        </authorList>
    </citation>
    <scope>NUCLEOTIDE SEQUENCE [LARGE SCALE GENOMIC DNA]</scope>
    <source>
        <strain evidence="4">ATCC 14718 / DSM 1338 / JCM 2805 / NCIMB 9133 / AM1</strain>
    </source>
</reference>
<dbReference type="RefSeq" id="WP_003606506.1">
    <property type="nucleotide sequence ID" value="NC_012811.1"/>
</dbReference>
<evidence type="ECO:0000313" key="4">
    <source>
        <dbReference type="Proteomes" id="UP000009081"/>
    </source>
</evidence>
<geneLocation type="plasmid" evidence="3 4">
    <name>megaplasmid</name>
</geneLocation>
<keyword evidence="1" id="KW-0472">Membrane</keyword>
<proteinExistence type="predicted"/>
<evidence type="ECO:0000259" key="2">
    <source>
        <dbReference type="Pfam" id="PF23127"/>
    </source>
</evidence>
<gene>
    <name evidence="3" type="ordered locus">MexAM1_META2p0042</name>
</gene>
<dbReference type="OrthoDB" id="5616932at2"/>
<keyword evidence="4" id="KW-1185">Reference proteome</keyword>
<dbReference type="InterPro" id="IPR056464">
    <property type="entry name" value="DotM_C"/>
</dbReference>
<dbReference type="AlphaFoldDB" id="C5B3E8"/>
<dbReference type="Pfam" id="PF23127">
    <property type="entry name" value="DotM_C"/>
    <property type="match status" value="1"/>
</dbReference>
<feature type="domain" description="DotM C-terminal cytoplasmic" evidence="2">
    <location>
        <begin position="224"/>
        <end position="396"/>
    </location>
</feature>
<evidence type="ECO:0000256" key="1">
    <source>
        <dbReference type="SAM" id="Phobius"/>
    </source>
</evidence>
<keyword evidence="3" id="KW-0614">Plasmid</keyword>
<dbReference type="KEGG" id="mea:Mex_2p0042"/>
<dbReference type="EMBL" id="CP001511">
    <property type="protein sequence ID" value="ACS42980.1"/>
    <property type="molecule type" value="Genomic_DNA"/>
</dbReference>
<feature type="transmembrane region" description="Helical" evidence="1">
    <location>
        <begin position="103"/>
        <end position="121"/>
    </location>
</feature>
<evidence type="ECO:0000313" key="3">
    <source>
        <dbReference type="EMBL" id="ACS42980.1"/>
    </source>
</evidence>
<feature type="transmembrane region" description="Helical" evidence="1">
    <location>
        <begin position="15"/>
        <end position="34"/>
    </location>
</feature>